<sequence length="94" mass="10360">EAQTIRVYATMVEFKVSEYEKGGRIALQCVVVGSGEPYATLTINMPEVALEGDEIIVKDYSENTLVAQEAFATGLFEKTGKTVPKSGFPIWRLK</sequence>
<comment type="caution">
    <text evidence="1">The sequence shown here is derived from an EMBL/GenBank/DDBJ whole genome shotgun (WGS) entry which is preliminary data.</text>
</comment>
<feature type="non-terminal residue" evidence="1">
    <location>
        <position position="1"/>
    </location>
</feature>
<proteinExistence type="predicted"/>
<reference evidence="1" key="1">
    <citation type="journal article" date="2014" name="Front. Microbiol.">
        <title>High frequency of phylogenetically diverse reductive dehalogenase-homologous genes in deep subseafloor sedimentary metagenomes.</title>
        <authorList>
            <person name="Kawai M."/>
            <person name="Futagami T."/>
            <person name="Toyoda A."/>
            <person name="Takaki Y."/>
            <person name="Nishi S."/>
            <person name="Hori S."/>
            <person name="Arai W."/>
            <person name="Tsubouchi T."/>
            <person name="Morono Y."/>
            <person name="Uchiyama I."/>
            <person name="Ito T."/>
            <person name="Fujiyama A."/>
            <person name="Inagaki F."/>
            <person name="Takami H."/>
        </authorList>
    </citation>
    <scope>NUCLEOTIDE SEQUENCE</scope>
    <source>
        <strain evidence="1">Expedition CK06-06</strain>
    </source>
</reference>
<organism evidence="1">
    <name type="scientific">marine sediment metagenome</name>
    <dbReference type="NCBI Taxonomy" id="412755"/>
    <lineage>
        <taxon>unclassified sequences</taxon>
        <taxon>metagenomes</taxon>
        <taxon>ecological metagenomes</taxon>
    </lineage>
</organism>
<name>X0SRM3_9ZZZZ</name>
<dbReference type="AlphaFoldDB" id="X0SRM3"/>
<accession>X0SRM3</accession>
<protein>
    <submittedName>
        <fullName evidence="1">Uncharacterized protein</fullName>
    </submittedName>
</protein>
<evidence type="ECO:0000313" key="1">
    <source>
        <dbReference type="EMBL" id="GAF77796.1"/>
    </source>
</evidence>
<gene>
    <name evidence="1" type="ORF">S01H1_11237</name>
</gene>
<dbReference type="EMBL" id="BARS01005728">
    <property type="protein sequence ID" value="GAF77796.1"/>
    <property type="molecule type" value="Genomic_DNA"/>
</dbReference>